<name>A0ABX9MD50_9FIRM</name>
<sequence>MKKVVLATSIALALVFPAMAAEPMTLTDRVDRLDEVVYGNVQSGSFIQRIRNLDKSVCGTTSEKDTTEGLDSRVEYLYAEVIRSENDENPSVDTRVNALEYYLTDQIKQAALTERLDDLDVMVLGKKQNNGGLIQRINVLEKAVYGDNHYELTTVTLPEKTVFKISLNEDISSKINRVGDPVHFTVEEDVLVDNVLVLPRGAQGSGVVTKVTRPKFFGRSGFVDISFDQVFSIDEEAIPTVLGPEAKEKLKMQAAAIGASAIGALALGPIGLVGGLFVKGKDVEMPAGTELYIQTREDVVTKGMEMKPGAPLDVDITIAPVVSKTIDDTEKDIKEDNSSVDEPKNNIVKDVKNDSMEETSTSDDDTASVVIVRNE</sequence>
<gene>
    <name evidence="4" type="ORF">DX915_01430</name>
</gene>
<evidence type="ECO:0000256" key="2">
    <source>
        <dbReference type="SAM" id="Phobius"/>
    </source>
</evidence>
<feature type="compositionally biased region" description="Acidic residues" evidence="1">
    <location>
        <begin position="356"/>
        <end position="366"/>
    </location>
</feature>
<evidence type="ECO:0000313" key="5">
    <source>
        <dbReference type="Proteomes" id="UP000266262"/>
    </source>
</evidence>
<reference evidence="4 5" key="1">
    <citation type="submission" date="2018-08" db="EMBL/GenBank/DDBJ databases">
        <title>Draft genome sequence of Dialister pneumosintes KCOM 1685.</title>
        <authorList>
            <person name="Kook J.-K."/>
            <person name="Park S.-N."/>
            <person name="Lim Y.K."/>
        </authorList>
    </citation>
    <scope>NUCLEOTIDE SEQUENCE [LARGE SCALE GENOMIC DNA]</scope>
    <source>
        <strain evidence="4 5">KCOM 1685</strain>
    </source>
</reference>
<feature type="chain" id="PRO_5046759788" description="PEGA domain-containing protein" evidence="3">
    <location>
        <begin position="21"/>
        <end position="375"/>
    </location>
</feature>
<proteinExistence type="predicted"/>
<protein>
    <recommendedName>
        <fullName evidence="6">PEGA domain-containing protein</fullName>
    </recommendedName>
</protein>
<feature type="transmembrane region" description="Helical" evidence="2">
    <location>
        <begin position="254"/>
        <end position="278"/>
    </location>
</feature>
<feature type="region of interest" description="Disordered" evidence="1">
    <location>
        <begin position="329"/>
        <end position="375"/>
    </location>
</feature>
<feature type="signal peptide" evidence="3">
    <location>
        <begin position="1"/>
        <end position="20"/>
    </location>
</feature>
<evidence type="ECO:0000256" key="3">
    <source>
        <dbReference type="SAM" id="SignalP"/>
    </source>
</evidence>
<dbReference type="EMBL" id="QWKU01000001">
    <property type="protein sequence ID" value="RID94228.1"/>
    <property type="molecule type" value="Genomic_DNA"/>
</dbReference>
<organism evidence="4 5">
    <name type="scientific">Dialister pneumosintes</name>
    <dbReference type="NCBI Taxonomy" id="39950"/>
    <lineage>
        <taxon>Bacteria</taxon>
        <taxon>Bacillati</taxon>
        <taxon>Bacillota</taxon>
        <taxon>Negativicutes</taxon>
        <taxon>Veillonellales</taxon>
        <taxon>Veillonellaceae</taxon>
        <taxon>Dialister</taxon>
    </lineage>
</organism>
<feature type="compositionally biased region" description="Basic and acidic residues" evidence="1">
    <location>
        <begin position="329"/>
        <end position="355"/>
    </location>
</feature>
<dbReference type="Proteomes" id="UP000266262">
    <property type="component" value="Unassembled WGS sequence"/>
</dbReference>
<evidence type="ECO:0000313" key="4">
    <source>
        <dbReference type="EMBL" id="RID94228.1"/>
    </source>
</evidence>
<keyword evidence="3" id="KW-0732">Signal</keyword>
<evidence type="ECO:0008006" key="6">
    <source>
        <dbReference type="Google" id="ProtNLM"/>
    </source>
</evidence>
<accession>A0ABX9MD50</accession>
<keyword evidence="5" id="KW-1185">Reference proteome</keyword>
<comment type="caution">
    <text evidence="4">The sequence shown here is derived from an EMBL/GenBank/DDBJ whole genome shotgun (WGS) entry which is preliminary data.</text>
</comment>
<evidence type="ECO:0000256" key="1">
    <source>
        <dbReference type="SAM" id="MobiDB-lite"/>
    </source>
</evidence>
<keyword evidence="2" id="KW-0812">Transmembrane</keyword>
<keyword evidence="2" id="KW-0472">Membrane</keyword>
<keyword evidence="2" id="KW-1133">Transmembrane helix</keyword>
<dbReference type="RefSeq" id="WP_119055970.1">
    <property type="nucleotide sequence ID" value="NZ_QWKU01000001.1"/>
</dbReference>